<dbReference type="AlphaFoldDB" id="A0A9D2RRM2"/>
<comment type="caution">
    <text evidence="1">The sequence shown here is derived from an EMBL/GenBank/DDBJ whole genome shotgun (WGS) entry which is preliminary data.</text>
</comment>
<organism evidence="1 2">
    <name type="scientific">Candidatus Oscillibacter excrementigallinarum</name>
    <dbReference type="NCBI Taxonomy" id="2838716"/>
    <lineage>
        <taxon>Bacteria</taxon>
        <taxon>Bacillati</taxon>
        <taxon>Bacillota</taxon>
        <taxon>Clostridia</taxon>
        <taxon>Eubacteriales</taxon>
        <taxon>Oscillospiraceae</taxon>
        <taxon>Oscillibacter</taxon>
    </lineage>
</organism>
<sequence length="234" mass="25776">MAAMLLAVISLLGVPQDQRTDPEITWETAAVQVLEESPETAARTLLDWAASGASAPSQAVEDLLEARTETAAEAAAAFAAVLDTADRLRAAGEAPELGEETYREAVRSLHPFFTRLFETETTPWKEEPSDWPMEVEAFDGIWCDSTMQELLIFQNGTCRVVIPWLGYYGETALSVRLRDRSAVGYCPSLEVDIHESGHFAGPLAYYVSGTAEDHFWCNTQAQRFDKLWPVGGIS</sequence>
<protein>
    <submittedName>
        <fullName evidence="1">Uncharacterized protein</fullName>
    </submittedName>
</protein>
<reference evidence="1" key="2">
    <citation type="submission" date="2021-04" db="EMBL/GenBank/DDBJ databases">
        <authorList>
            <person name="Gilroy R."/>
        </authorList>
    </citation>
    <scope>NUCLEOTIDE SEQUENCE</scope>
    <source>
        <strain evidence="1">ChiBcec18-1249</strain>
    </source>
</reference>
<reference evidence="1" key="1">
    <citation type="journal article" date="2021" name="PeerJ">
        <title>Extensive microbial diversity within the chicken gut microbiome revealed by metagenomics and culture.</title>
        <authorList>
            <person name="Gilroy R."/>
            <person name="Ravi A."/>
            <person name="Getino M."/>
            <person name="Pursley I."/>
            <person name="Horton D.L."/>
            <person name="Alikhan N.F."/>
            <person name="Baker D."/>
            <person name="Gharbi K."/>
            <person name="Hall N."/>
            <person name="Watson M."/>
            <person name="Adriaenssens E.M."/>
            <person name="Foster-Nyarko E."/>
            <person name="Jarju S."/>
            <person name="Secka A."/>
            <person name="Antonio M."/>
            <person name="Oren A."/>
            <person name="Chaudhuri R.R."/>
            <person name="La Ragione R."/>
            <person name="Hildebrand F."/>
            <person name="Pallen M.J."/>
        </authorList>
    </citation>
    <scope>NUCLEOTIDE SEQUENCE</scope>
    <source>
        <strain evidence="1">ChiBcec18-1249</strain>
    </source>
</reference>
<evidence type="ECO:0000313" key="2">
    <source>
        <dbReference type="Proteomes" id="UP000823824"/>
    </source>
</evidence>
<evidence type="ECO:0000313" key="1">
    <source>
        <dbReference type="EMBL" id="HJB13490.1"/>
    </source>
</evidence>
<dbReference type="EMBL" id="DWZJ01000059">
    <property type="protein sequence ID" value="HJB13490.1"/>
    <property type="molecule type" value="Genomic_DNA"/>
</dbReference>
<dbReference type="Proteomes" id="UP000823824">
    <property type="component" value="Unassembled WGS sequence"/>
</dbReference>
<accession>A0A9D2RRM2</accession>
<name>A0A9D2RRM2_9FIRM</name>
<gene>
    <name evidence="1" type="ORF">H9787_07245</name>
</gene>
<proteinExistence type="predicted"/>